<dbReference type="RefSeq" id="WP_245082892.1">
    <property type="nucleotide sequence ID" value="NZ_BSOP01000071.1"/>
</dbReference>
<protein>
    <submittedName>
        <fullName evidence="1">Uncharacterized protein</fullName>
    </submittedName>
</protein>
<organism evidence="1 2">
    <name type="scientific">Shinella yambaruensis</name>
    <dbReference type="NCBI Taxonomy" id="415996"/>
    <lineage>
        <taxon>Bacteria</taxon>
        <taxon>Pseudomonadati</taxon>
        <taxon>Pseudomonadota</taxon>
        <taxon>Alphaproteobacteria</taxon>
        <taxon>Hyphomicrobiales</taxon>
        <taxon>Rhizobiaceae</taxon>
        <taxon>Shinella</taxon>
    </lineage>
</organism>
<comment type="caution">
    <text evidence="1">The sequence shown here is derived from an EMBL/GenBank/DDBJ whole genome shotgun (WGS) entry which is preliminary data.</text>
</comment>
<name>A0ABQ5ZWY7_9HYPH</name>
<dbReference type="EMBL" id="BSOP01000071">
    <property type="protein sequence ID" value="GLR55179.1"/>
    <property type="molecule type" value="Genomic_DNA"/>
</dbReference>
<accession>A0ABQ5ZWY7</accession>
<evidence type="ECO:0000313" key="2">
    <source>
        <dbReference type="Proteomes" id="UP001156702"/>
    </source>
</evidence>
<reference evidence="2" key="1">
    <citation type="journal article" date="2019" name="Int. J. Syst. Evol. Microbiol.">
        <title>The Global Catalogue of Microorganisms (GCM) 10K type strain sequencing project: providing services to taxonomists for standard genome sequencing and annotation.</title>
        <authorList>
            <consortium name="The Broad Institute Genomics Platform"/>
            <consortium name="The Broad Institute Genome Sequencing Center for Infectious Disease"/>
            <person name="Wu L."/>
            <person name="Ma J."/>
        </authorList>
    </citation>
    <scope>NUCLEOTIDE SEQUENCE [LARGE SCALE GENOMIC DNA]</scope>
    <source>
        <strain evidence="2">NBRC 102122</strain>
    </source>
</reference>
<proteinExistence type="predicted"/>
<keyword evidence="2" id="KW-1185">Reference proteome</keyword>
<dbReference type="Proteomes" id="UP001156702">
    <property type="component" value="Unassembled WGS sequence"/>
</dbReference>
<sequence>MAKHDQVLAELARALPDDREALLDAAKGAVCQFHEAAIVEDMAAFEQARLLREAITWKLNGGSSFGTNAGENSPGYVVERHCAATPGEVPMWGQRGQFIITVRGIRAMIDSGDSFGFGMCHFSFHAVDRSKPFISETGYRSHFMPFPFGYTVKEAAEAVLEEFIESQGRKVIEPRYRDREIPSWIEANDIVAPATYQETNGQGAFGF</sequence>
<evidence type="ECO:0000313" key="1">
    <source>
        <dbReference type="EMBL" id="GLR55179.1"/>
    </source>
</evidence>
<gene>
    <name evidence="1" type="ORF">GCM10007923_64010</name>
</gene>